<evidence type="ECO:0000256" key="11">
    <source>
        <dbReference type="ARBA" id="ARBA00023027"/>
    </source>
</evidence>
<evidence type="ECO:0000256" key="5">
    <source>
        <dbReference type="ARBA" id="ARBA00022448"/>
    </source>
</evidence>
<evidence type="ECO:0000256" key="13">
    <source>
        <dbReference type="ARBA" id="ARBA00023136"/>
    </source>
</evidence>
<keyword evidence="10 16" id="KW-1133">Transmembrane helix</keyword>
<dbReference type="GO" id="GO:0031966">
    <property type="term" value="C:mitochondrial membrane"/>
    <property type="evidence" value="ECO:0007669"/>
    <property type="project" value="UniProtKB-SubCell"/>
</dbReference>
<keyword evidence="8" id="KW-1278">Translocase</keyword>
<keyword evidence="6" id="KW-0679">Respiratory chain</keyword>
<dbReference type="InterPro" id="IPR050269">
    <property type="entry name" value="ComplexI_Subunit6"/>
</dbReference>
<evidence type="ECO:0000256" key="8">
    <source>
        <dbReference type="ARBA" id="ARBA00022967"/>
    </source>
</evidence>
<feature type="transmembrane region" description="Helical" evidence="16">
    <location>
        <begin position="21"/>
        <end position="42"/>
    </location>
</feature>
<dbReference type="EC" id="7.1.1.2" evidence="3"/>
<evidence type="ECO:0000313" key="17">
    <source>
        <dbReference type="EMBL" id="AOY39185.1"/>
    </source>
</evidence>
<keyword evidence="12 17" id="KW-0496">Mitochondrion</keyword>
<evidence type="ECO:0000256" key="7">
    <source>
        <dbReference type="ARBA" id="ARBA00022692"/>
    </source>
</evidence>
<evidence type="ECO:0000256" key="15">
    <source>
        <dbReference type="ARBA" id="ARBA00049551"/>
    </source>
</evidence>
<dbReference type="EMBL" id="KX035134">
    <property type="protein sequence ID" value="AOY39185.1"/>
    <property type="molecule type" value="Genomic_DNA"/>
</dbReference>
<comment type="catalytic activity">
    <reaction evidence="15">
        <text>a ubiquinone + NADH + 5 H(+)(in) = a ubiquinol + NAD(+) + 4 H(+)(out)</text>
        <dbReference type="Rhea" id="RHEA:29091"/>
        <dbReference type="Rhea" id="RHEA-COMP:9565"/>
        <dbReference type="Rhea" id="RHEA-COMP:9566"/>
        <dbReference type="ChEBI" id="CHEBI:15378"/>
        <dbReference type="ChEBI" id="CHEBI:16389"/>
        <dbReference type="ChEBI" id="CHEBI:17976"/>
        <dbReference type="ChEBI" id="CHEBI:57540"/>
        <dbReference type="ChEBI" id="CHEBI:57945"/>
        <dbReference type="EC" id="7.1.1.2"/>
    </reaction>
</comment>
<name>A0A343A3Q7_9CUCU</name>
<accession>A0A343A3Q7</accession>
<dbReference type="PANTHER" id="PTHR11435:SF1">
    <property type="entry name" value="NADH-UBIQUINONE OXIDOREDUCTASE CHAIN 6"/>
    <property type="match status" value="1"/>
</dbReference>
<keyword evidence="13 16" id="KW-0472">Membrane</keyword>
<reference evidence="17" key="1">
    <citation type="submission" date="2016-04" db="EMBL/GenBank/DDBJ databases">
        <title>Mitochondria of unsequenced beetle families.</title>
        <authorList>
            <person name="Linard B."/>
            <person name="Andujar C."/>
            <person name="Arribas P."/>
            <person name="Vogler A.P."/>
        </authorList>
    </citation>
    <scope>NUCLEOTIDE SEQUENCE</scope>
</reference>
<evidence type="ECO:0000256" key="9">
    <source>
        <dbReference type="ARBA" id="ARBA00022982"/>
    </source>
</evidence>
<gene>
    <name evidence="17" type="primary">nad6</name>
</gene>
<protein>
    <recommendedName>
        <fullName evidence="4">NADH-ubiquinone oxidoreductase chain 6</fullName>
        <ecNumber evidence="3">7.1.1.2</ecNumber>
    </recommendedName>
    <alternativeName>
        <fullName evidence="14">NADH dehydrogenase subunit 6</fullName>
    </alternativeName>
</protein>
<feature type="transmembrane region" description="Helical" evidence="16">
    <location>
        <begin position="136"/>
        <end position="157"/>
    </location>
</feature>
<evidence type="ECO:0000256" key="10">
    <source>
        <dbReference type="ARBA" id="ARBA00022989"/>
    </source>
</evidence>
<dbReference type="PANTHER" id="PTHR11435">
    <property type="entry name" value="NADH UBIQUINONE OXIDOREDUCTASE SUBUNIT ND6"/>
    <property type="match status" value="1"/>
</dbReference>
<evidence type="ECO:0000256" key="14">
    <source>
        <dbReference type="ARBA" id="ARBA00031019"/>
    </source>
</evidence>
<dbReference type="AlphaFoldDB" id="A0A343A3Q7"/>
<feature type="transmembrane region" description="Helical" evidence="16">
    <location>
        <begin position="48"/>
        <end position="70"/>
    </location>
</feature>
<comment type="similarity">
    <text evidence="2">Belongs to the complex I subunit 6 family.</text>
</comment>
<keyword evidence="9" id="KW-0249">Electron transport</keyword>
<evidence type="ECO:0000256" key="1">
    <source>
        <dbReference type="ARBA" id="ARBA00004225"/>
    </source>
</evidence>
<keyword evidence="7 16" id="KW-0812">Transmembrane</keyword>
<proteinExistence type="inferred from homology"/>
<evidence type="ECO:0000256" key="12">
    <source>
        <dbReference type="ARBA" id="ARBA00023128"/>
    </source>
</evidence>
<evidence type="ECO:0000256" key="6">
    <source>
        <dbReference type="ARBA" id="ARBA00022660"/>
    </source>
</evidence>
<keyword evidence="11" id="KW-0520">NAD</keyword>
<keyword evidence="5" id="KW-0813">Transport</keyword>
<comment type="subcellular location">
    <subcellularLocation>
        <location evidence="1">Mitochondrion membrane</location>
        <topology evidence="1">Multi-pass membrane protein</topology>
    </subcellularLocation>
</comment>
<dbReference type="GO" id="GO:0008137">
    <property type="term" value="F:NADH dehydrogenase (ubiquinone) activity"/>
    <property type="evidence" value="ECO:0007669"/>
    <property type="project" value="UniProtKB-EC"/>
</dbReference>
<sequence length="167" mass="19528">MLSMIIINMSFTLLFLFLKHPLSMGCNLLIQTMIVSLIIGLININFWYSYILFLVFIGGMLVLFIYMTSIASNEKFHLNMKLMMMLLLMMSCMIIMMLIDNFYLSQFMLNHEMNMLNSISIENLSMNKYLNMPNSFIYILIIFYLLITMIAVVKITGTKSGPLRQMY</sequence>
<evidence type="ECO:0000256" key="4">
    <source>
        <dbReference type="ARBA" id="ARBA00021095"/>
    </source>
</evidence>
<feature type="transmembrane region" description="Helical" evidence="16">
    <location>
        <begin position="82"/>
        <end position="104"/>
    </location>
</feature>
<geneLocation type="mitochondrion" evidence="17"/>
<evidence type="ECO:0000256" key="16">
    <source>
        <dbReference type="SAM" id="Phobius"/>
    </source>
</evidence>
<evidence type="ECO:0000256" key="2">
    <source>
        <dbReference type="ARBA" id="ARBA00005698"/>
    </source>
</evidence>
<evidence type="ECO:0000256" key="3">
    <source>
        <dbReference type="ARBA" id="ARBA00012944"/>
    </source>
</evidence>
<organism evidence="17">
    <name type="scientific">Byturus ochraceus</name>
    <dbReference type="NCBI Taxonomy" id="153018"/>
    <lineage>
        <taxon>Eukaryota</taxon>
        <taxon>Metazoa</taxon>
        <taxon>Ecdysozoa</taxon>
        <taxon>Arthropoda</taxon>
        <taxon>Hexapoda</taxon>
        <taxon>Insecta</taxon>
        <taxon>Pterygota</taxon>
        <taxon>Neoptera</taxon>
        <taxon>Endopterygota</taxon>
        <taxon>Coleoptera</taxon>
        <taxon>Polyphaga</taxon>
        <taxon>Cucujiformia</taxon>
        <taxon>Byturidae</taxon>
        <taxon>Byturus</taxon>
    </lineage>
</organism>